<dbReference type="RefSeq" id="XP_022644297.1">
    <property type="nucleotide sequence ID" value="XM_022788562.1"/>
</dbReference>
<dbReference type="AlphaFoldDB" id="A0A7M7IYD2"/>
<dbReference type="OMA" id="GVEYFHI"/>
<dbReference type="CDD" id="cd14514">
    <property type="entry name" value="DUSP14-like"/>
    <property type="match status" value="1"/>
</dbReference>
<dbReference type="EnsemblMetazoa" id="XM_022788562">
    <property type="protein sequence ID" value="XP_022644297"/>
    <property type="gene ID" value="LOC111243274"/>
</dbReference>
<feature type="domain" description="Tyrosine-protein phosphatase" evidence="4">
    <location>
        <begin position="6"/>
        <end position="146"/>
    </location>
</feature>
<keyword evidence="3" id="KW-0904">Protein phosphatase</keyword>
<accession>A0A7M7IYD2</accession>
<name>A0A7M7IYD2_VARDE</name>
<reference evidence="6" key="1">
    <citation type="submission" date="2021-01" db="UniProtKB">
        <authorList>
            <consortium name="EnsemblMetazoa"/>
        </authorList>
    </citation>
    <scope>IDENTIFICATION</scope>
</reference>
<dbReference type="InterPro" id="IPR000387">
    <property type="entry name" value="Tyr_Pase_dom"/>
</dbReference>
<sequence>MSVFTAMSQITEDLFLCGLRGLTPDNLKKFGITMVVNVTNDVIDDGVPGITYKRFAAVDEPSQDLKKYFHPAADCIHETIRTGGKVVVHCMAGVSRSCSIVLAYLVKYRNMTLREAFKFVRERRSIVHPNYGFFRQLIEFEREIRISCEPSVKMVKLSESSSELVPDIYKEECKAFLWLHSVKDKLKEDRKADS</sequence>
<dbReference type="FunCoup" id="A0A7M7IYD2">
    <property type="interactions" value="11"/>
</dbReference>
<evidence type="ECO:0000259" key="4">
    <source>
        <dbReference type="PROSITE" id="PS50054"/>
    </source>
</evidence>
<dbReference type="PROSITE" id="PS50054">
    <property type="entry name" value="TYR_PHOSPHATASE_DUAL"/>
    <property type="match status" value="1"/>
</dbReference>
<dbReference type="PROSITE" id="PS50056">
    <property type="entry name" value="TYR_PHOSPHATASE_2"/>
    <property type="match status" value="1"/>
</dbReference>
<dbReference type="InterPro" id="IPR052103">
    <property type="entry name" value="Dual_spec_Phospatases"/>
</dbReference>
<dbReference type="GO" id="GO:0005737">
    <property type="term" value="C:cytoplasm"/>
    <property type="evidence" value="ECO:0007669"/>
    <property type="project" value="TreeGrafter"/>
</dbReference>
<dbReference type="InterPro" id="IPR000340">
    <property type="entry name" value="Dual-sp_phosphatase_cat-dom"/>
</dbReference>
<evidence type="ECO:0000256" key="2">
    <source>
        <dbReference type="ARBA" id="ARBA00022801"/>
    </source>
</evidence>
<dbReference type="PANTHER" id="PTHR45961">
    <property type="entry name" value="IP21249P"/>
    <property type="match status" value="1"/>
</dbReference>
<evidence type="ECO:0000256" key="3">
    <source>
        <dbReference type="ARBA" id="ARBA00022912"/>
    </source>
</evidence>
<dbReference type="PANTHER" id="PTHR45961:SF6">
    <property type="entry name" value="IP21249P"/>
    <property type="match status" value="1"/>
</dbReference>
<keyword evidence="7" id="KW-1185">Reference proteome</keyword>
<dbReference type="GeneID" id="111243274"/>
<dbReference type="Gene3D" id="3.90.190.10">
    <property type="entry name" value="Protein tyrosine phosphatase superfamily"/>
    <property type="match status" value="1"/>
</dbReference>
<evidence type="ECO:0000313" key="6">
    <source>
        <dbReference type="EnsemblMetazoa" id="XP_022644297"/>
    </source>
</evidence>
<dbReference type="Pfam" id="PF00782">
    <property type="entry name" value="DSPc"/>
    <property type="match status" value="1"/>
</dbReference>
<comment type="similarity">
    <text evidence="1">Belongs to the protein-tyrosine phosphatase family. Non-receptor class dual specificity subfamily.</text>
</comment>
<proteinExistence type="inferred from homology"/>
<dbReference type="Proteomes" id="UP000594260">
    <property type="component" value="Unplaced"/>
</dbReference>
<dbReference type="SMART" id="SM00195">
    <property type="entry name" value="DSPc"/>
    <property type="match status" value="1"/>
</dbReference>
<evidence type="ECO:0000259" key="5">
    <source>
        <dbReference type="PROSITE" id="PS50056"/>
    </source>
</evidence>
<dbReference type="PRINTS" id="PR01908">
    <property type="entry name" value="ADSPHPHTASE"/>
</dbReference>
<dbReference type="GO" id="GO:0004721">
    <property type="term" value="F:phosphoprotein phosphatase activity"/>
    <property type="evidence" value="ECO:0007669"/>
    <property type="project" value="UniProtKB-KW"/>
</dbReference>
<dbReference type="InParanoid" id="A0A7M7IYD2"/>
<evidence type="ECO:0008006" key="8">
    <source>
        <dbReference type="Google" id="ProtNLM"/>
    </source>
</evidence>
<organism evidence="6 7">
    <name type="scientific">Varroa destructor</name>
    <name type="common">Honeybee mite</name>
    <dbReference type="NCBI Taxonomy" id="109461"/>
    <lineage>
        <taxon>Eukaryota</taxon>
        <taxon>Metazoa</taxon>
        <taxon>Ecdysozoa</taxon>
        <taxon>Arthropoda</taxon>
        <taxon>Chelicerata</taxon>
        <taxon>Arachnida</taxon>
        <taxon>Acari</taxon>
        <taxon>Parasitiformes</taxon>
        <taxon>Mesostigmata</taxon>
        <taxon>Gamasina</taxon>
        <taxon>Dermanyssoidea</taxon>
        <taxon>Varroidae</taxon>
        <taxon>Varroa</taxon>
    </lineage>
</organism>
<dbReference type="InterPro" id="IPR029021">
    <property type="entry name" value="Prot-tyrosine_phosphatase-like"/>
</dbReference>
<feature type="domain" description="Tyrosine specific protein phosphatases" evidence="5">
    <location>
        <begin position="67"/>
        <end position="124"/>
    </location>
</feature>
<dbReference type="InterPro" id="IPR020422">
    <property type="entry name" value="TYR_PHOSPHATASE_DUAL_dom"/>
</dbReference>
<protein>
    <recommendedName>
        <fullName evidence="8">Protein-tyrosine-phosphatase</fullName>
    </recommendedName>
</protein>
<dbReference type="OrthoDB" id="285418at2759"/>
<evidence type="ECO:0000256" key="1">
    <source>
        <dbReference type="ARBA" id="ARBA00008601"/>
    </source>
</evidence>
<dbReference type="SUPFAM" id="SSF52799">
    <property type="entry name" value="(Phosphotyrosine protein) phosphatases II"/>
    <property type="match status" value="1"/>
</dbReference>
<evidence type="ECO:0000313" key="7">
    <source>
        <dbReference type="Proteomes" id="UP000594260"/>
    </source>
</evidence>
<keyword evidence="2" id="KW-0378">Hydrolase</keyword>
<dbReference type="KEGG" id="vde:111243274"/>